<dbReference type="Proteomes" id="UP000326582">
    <property type="component" value="Chromosome 1"/>
</dbReference>
<keyword evidence="2" id="KW-1185">Reference proteome</keyword>
<accession>A0ACD0WDY4</accession>
<dbReference type="EMBL" id="CP038484">
    <property type="protein sequence ID" value="QFZ25465.1"/>
    <property type="molecule type" value="Genomic_DNA"/>
</dbReference>
<sequence>MSSAFHGRSARWIYIHVTFATCAHEREGSREKKNTYIIIIFDMGLLSFTEDTEPSLIDDKVKWKEEGDESISARKPRKEKSPKTSDGVYSLSYDQVNDNADELIELRGEGRYFGVTDPSTGSTINSQQSLGPLCDNCHKRGHVRSKCKTVVCHKCGVVGDHYETQCPTTMICSRCGERGHMVSMCKSKTRKRQYCRHCDTFSHGDDNCPSIWRSYITKVQKDEEYVLPAISCYNCGDDTHFGDECPEARSSRIPNTSGSAFSGSNLPKHLRSVYFESIGQGSTKKYTSSFSNSYSLDYNQGYNSNYNGSKYSKSSKQSYQSGSKASSRNYNAAEDANPRNFQQKYSSYLEQKTSGKKGALPSKPATASRSGYLPNKKGVVKPNRTGVLKGKKRNYQNLY</sequence>
<reference evidence="2" key="1">
    <citation type="journal article" date="2019" name="MBio">
        <title>Comparative genomics for the elucidation of multidrug resistance (MDR) in Candida lusitaniae.</title>
        <authorList>
            <person name="Kannan A."/>
            <person name="Asner S.A."/>
            <person name="Trachsel E."/>
            <person name="Kelly S."/>
            <person name="Parker J."/>
            <person name="Sanglard D."/>
        </authorList>
    </citation>
    <scope>NUCLEOTIDE SEQUENCE [LARGE SCALE GENOMIC DNA]</scope>
    <source>
        <strain evidence="2">P1</strain>
    </source>
</reference>
<protein>
    <submittedName>
        <fullName evidence="1">Uncharacterized protein</fullName>
    </submittedName>
</protein>
<gene>
    <name evidence="1" type="ORF">EJF14_10561</name>
</gene>
<evidence type="ECO:0000313" key="1">
    <source>
        <dbReference type="EMBL" id="QFZ25465.1"/>
    </source>
</evidence>
<evidence type="ECO:0000313" key="2">
    <source>
        <dbReference type="Proteomes" id="UP000326582"/>
    </source>
</evidence>
<proteinExistence type="predicted"/>
<name>A0ACD0WDY4_CLALS</name>
<organism evidence="1 2">
    <name type="scientific">Clavispora lusitaniae</name>
    <name type="common">Candida lusitaniae</name>
    <dbReference type="NCBI Taxonomy" id="36911"/>
    <lineage>
        <taxon>Eukaryota</taxon>
        <taxon>Fungi</taxon>
        <taxon>Dikarya</taxon>
        <taxon>Ascomycota</taxon>
        <taxon>Saccharomycotina</taxon>
        <taxon>Pichiomycetes</taxon>
        <taxon>Metschnikowiaceae</taxon>
        <taxon>Clavispora</taxon>
    </lineage>
</organism>